<dbReference type="InterPro" id="IPR001647">
    <property type="entry name" value="HTH_TetR"/>
</dbReference>
<accession>R2SNR8</accession>
<feature type="DNA-binding region" description="H-T-H motif" evidence="2">
    <location>
        <begin position="28"/>
        <end position="47"/>
    </location>
</feature>
<comment type="caution">
    <text evidence="4">The sequence shown here is derived from an EMBL/GenBank/DDBJ whole genome shotgun (WGS) entry which is preliminary data.</text>
</comment>
<dbReference type="InterPro" id="IPR039532">
    <property type="entry name" value="TetR_C_Firmicutes"/>
</dbReference>
<dbReference type="HOGENOM" id="CLU_087539_0_0_9"/>
<dbReference type="InterPro" id="IPR009057">
    <property type="entry name" value="Homeodomain-like_sf"/>
</dbReference>
<keyword evidence="5" id="KW-1185">Reference proteome</keyword>
<gene>
    <name evidence="4" type="ORF">UAU_02201</name>
</gene>
<keyword evidence="1 2" id="KW-0238">DNA-binding</keyword>
<evidence type="ECO:0000259" key="3">
    <source>
        <dbReference type="PROSITE" id="PS50977"/>
    </source>
</evidence>
<feature type="domain" description="HTH tetR-type" evidence="3">
    <location>
        <begin position="5"/>
        <end position="65"/>
    </location>
</feature>
<evidence type="ECO:0000313" key="4">
    <source>
        <dbReference type="EMBL" id="EOH94466.1"/>
    </source>
</evidence>
<reference evidence="4 5" key="1">
    <citation type="submission" date="2013-02" db="EMBL/GenBank/DDBJ databases">
        <title>The Genome Sequence of Enterococcus pallens BAA-351.</title>
        <authorList>
            <consortium name="The Broad Institute Genome Sequencing Platform"/>
            <consortium name="The Broad Institute Genome Sequencing Center for Infectious Disease"/>
            <person name="Earl A.M."/>
            <person name="Gilmore M.S."/>
            <person name="Lebreton F."/>
            <person name="Walker B."/>
            <person name="Young S.K."/>
            <person name="Zeng Q."/>
            <person name="Gargeya S."/>
            <person name="Fitzgerald M."/>
            <person name="Haas B."/>
            <person name="Abouelleil A."/>
            <person name="Alvarado L."/>
            <person name="Arachchi H.M."/>
            <person name="Berlin A.M."/>
            <person name="Chapman S.B."/>
            <person name="Dewar J."/>
            <person name="Goldberg J."/>
            <person name="Griggs A."/>
            <person name="Gujja S."/>
            <person name="Hansen M."/>
            <person name="Howarth C."/>
            <person name="Imamovic A."/>
            <person name="Larimer J."/>
            <person name="McCowan C."/>
            <person name="Murphy C."/>
            <person name="Neiman D."/>
            <person name="Pearson M."/>
            <person name="Priest M."/>
            <person name="Roberts A."/>
            <person name="Saif S."/>
            <person name="Shea T."/>
            <person name="Sisk P."/>
            <person name="Sykes S."/>
            <person name="Wortman J."/>
            <person name="Nusbaum C."/>
            <person name="Birren B."/>
        </authorList>
    </citation>
    <scope>NUCLEOTIDE SEQUENCE [LARGE SCALE GENOMIC DNA]</scope>
    <source>
        <strain evidence="4 5">ATCC BAA-351</strain>
    </source>
</reference>
<sequence>MKRKTNTTFYVREAFSQLISQKGIEEISVKDIIERAGISRGTFYLHYLDKYDLMEKLEDDVLRNLSEIFLSSSSDNEHPNLLISYDAILESLRYVQQDFQLVYGLVTDKGSKSFIEKFKVLLIAVVKEKLAAKNQEVVKEFQIPEEYALEIVLSSILAIILLWIKKGGKESPEEITDIVMLSKKIAPIQFVNSI</sequence>
<protein>
    <recommendedName>
        <fullName evidence="3">HTH tetR-type domain-containing protein</fullName>
    </recommendedName>
</protein>
<dbReference type="AlphaFoldDB" id="R2SNR8"/>
<organism evidence="4 5">
    <name type="scientific">Enterococcus pallens ATCC BAA-351</name>
    <dbReference type="NCBI Taxonomy" id="1158607"/>
    <lineage>
        <taxon>Bacteria</taxon>
        <taxon>Bacillati</taxon>
        <taxon>Bacillota</taxon>
        <taxon>Bacilli</taxon>
        <taxon>Lactobacillales</taxon>
        <taxon>Enterococcaceae</taxon>
        <taxon>Enterococcus</taxon>
    </lineage>
</organism>
<dbReference type="PROSITE" id="PS50977">
    <property type="entry name" value="HTH_TETR_2"/>
    <property type="match status" value="1"/>
</dbReference>
<dbReference type="Pfam" id="PF00440">
    <property type="entry name" value="TetR_N"/>
    <property type="match status" value="1"/>
</dbReference>
<name>R2SNR8_9ENTE</name>
<dbReference type="EMBL" id="AJAQ01000015">
    <property type="protein sequence ID" value="EOH94466.1"/>
    <property type="molecule type" value="Genomic_DNA"/>
</dbReference>
<dbReference type="PATRIC" id="fig|1158607.3.peg.2173"/>
<evidence type="ECO:0000256" key="2">
    <source>
        <dbReference type="PROSITE-ProRule" id="PRU00335"/>
    </source>
</evidence>
<proteinExistence type="predicted"/>
<dbReference type="PANTHER" id="PTHR43479">
    <property type="entry name" value="ACREF/ENVCD OPERON REPRESSOR-RELATED"/>
    <property type="match status" value="1"/>
</dbReference>
<dbReference type="STRING" id="160454.RV10_GL001737"/>
<dbReference type="GO" id="GO:0003677">
    <property type="term" value="F:DNA binding"/>
    <property type="evidence" value="ECO:0007669"/>
    <property type="project" value="UniProtKB-UniRule"/>
</dbReference>
<dbReference type="Gene3D" id="1.10.357.10">
    <property type="entry name" value="Tetracycline Repressor, domain 2"/>
    <property type="match status" value="1"/>
</dbReference>
<dbReference type="RefSeq" id="WP_010757192.1">
    <property type="nucleotide sequence ID" value="NZ_ASWD01000001.1"/>
</dbReference>
<dbReference type="PANTHER" id="PTHR43479:SF7">
    <property type="entry name" value="TETR-FAMILY TRANSCRIPTIONAL REGULATOR"/>
    <property type="match status" value="1"/>
</dbReference>
<dbReference type="Proteomes" id="UP000013782">
    <property type="component" value="Unassembled WGS sequence"/>
</dbReference>
<dbReference type="SUPFAM" id="SSF46689">
    <property type="entry name" value="Homeodomain-like"/>
    <property type="match status" value="1"/>
</dbReference>
<dbReference type="eggNOG" id="COG1309">
    <property type="taxonomic scope" value="Bacteria"/>
</dbReference>
<evidence type="ECO:0000256" key="1">
    <source>
        <dbReference type="ARBA" id="ARBA00023125"/>
    </source>
</evidence>
<dbReference type="PRINTS" id="PR00455">
    <property type="entry name" value="HTHTETR"/>
</dbReference>
<dbReference type="InterPro" id="IPR050624">
    <property type="entry name" value="HTH-type_Tx_Regulator"/>
</dbReference>
<dbReference type="Pfam" id="PF14278">
    <property type="entry name" value="TetR_C_8"/>
    <property type="match status" value="1"/>
</dbReference>
<evidence type="ECO:0000313" key="5">
    <source>
        <dbReference type="Proteomes" id="UP000013782"/>
    </source>
</evidence>